<feature type="domain" description="Major facilitator superfamily (MFS) profile" evidence="9">
    <location>
        <begin position="12"/>
        <end position="393"/>
    </location>
</feature>
<proteinExistence type="inferred from homology"/>
<dbReference type="GO" id="GO:0005886">
    <property type="term" value="C:plasma membrane"/>
    <property type="evidence" value="ECO:0007669"/>
    <property type="project" value="UniProtKB-SubCell"/>
</dbReference>
<dbReference type="PROSITE" id="PS00216">
    <property type="entry name" value="SUGAR_TRANSPORT_1"/>
    <property type="match status" value="1"/>
</dbReference>
<dbReference type="PANTHER" id="PTHR42718">
    <property type="entry name" value="MAJOR FACILITATOR SUPERFAMILY MULTIDRUG TRANSPORTER MFSC"/>
    <property type="match status" value="1"/>
</dbReference>
<accession>A0A2T3P0R8</accession>
<comment type="subcellular location">
    <subcellularLocation>
        <location evidence="8">Cell inner membrane</location>
        <topology evidence="8">Multi-pass membrane protein</topology>
    </subcellularLocation>
    <subcellularLocation>
        <location evidence="1">Cell membrane</location>
        <topology evidence="1">Multi-pass membrane protein</topology>
    </subcellularLocation>
</comment>
<evidence type="ECO:0000256" key="6">
    <source>
        <dbReference type="ARBA" id="ARBA00022989"/>
    </source>
</evidence>
<organism evidence="10 11">
    <name type="scientific">Photobacterium sanctipauli</name>
    <dbReference type="NCBI Taxonomy" id="1342794"/>
    <lineage>
        <taxon>Bacteria</taxon>
        <taxon>Pseudomonadati</taxon>
        <taxon>Pseudomonadota</taxon>
        <taxon>Gammaproteobacteria</taxon>
        <taxon>Vibrionales</taxon>
        <taxon>Vibrionaceae</taxon>
        <taxon>Photobacterium</taxon>
    </lineage>
</organism>
<dbReference type="NCBIfam" id="TIGR00710">
    <property type="entry name" value="efflux_Bcr_CflA"/>
    <property type="match status" value="1"/>
</dbReference>
<dbReference type="Pfam" id="PF07690">
    <property type="entry name" value="MFS_1"/>
    <property type="match status" value="1"/>
</dbReference>
<dbReference type="InterPro" id="IPR011701">
    <property type="entry name" value="MFS"/>
</dbReference>
<evidence type="ECO:0000256" key="1">
    <source>
        <dbReference type="ARBA" id="ARBA00004651"/>
    </source>
</evidence>
<keyword evidence="6 8" id="KW-1133">Transmembrane helix</keyword>
<evidence type="ECO:0000313" key="10">
    <source>
        <dbReference type="EMBL" id="PSW22100.1"/>
    </source>
</evidence>
<evidence type="ECO:0000256" key="4">
    <source>
        <dbReference type="ARBA" id="ARBA00022475"/>
    </source>
</evidence>
<protein>
    <recommendedName>
        <fullName evidence="8">Bcr/CflA family efflux transporter</fullName>
    </recommendedName>
</protein>
<dbReference type="GO" id="GO:0042910">
    <property type="term" value="F:xenobiotic transmembrane transporter activity"/>
    <property type="evidence" value="ECO:0007669"/>
    <property type="project" value="InterPro"/>
</dbReference>
<evidence type="ECO:0000256" key="7">
    <source>
        <dbReference type="ARBA" id="ARBA00023136"/>
    </source>
</evidence>
<feature type="transmembrane region" description="Helical" evidence="8">
    <location>
        <begin position="333"/>
        <end position="354"/>
    </location>
</feature>
<keyword evidence="7 8" id="KW-0472">Membrane</keyword>
<dbReference type="InterPro" id="IPR020846">
    <property type="entry name" value="MFS_dom"/>
</dbReference>
<evidence type="ECO:0000259" key="9">
    <source>
        <dbReference type="PROSITE" id="PS50850"/>
    </source>
</evidence>
<keyword evidence="3 8" id="KW-0813">Transport</keyword>
<feature type="transmembrane region" description="Helical" evidence="8">
    <location>
        <begin position="211"/>
        <end position="229"/>
    </location>
</feature>
<evidence type="ECO:0000313" key="11">
    <source>
        <dbReference type="Proteomes" id="UP000241771"/>
    </source>
</evidence>
<feature type="transmembrane region" description="Helical" evidence="8">
    <location>
        <begin position="12"/>
        <end position="31"/>
    </location>
</feature>
<dbReference type="InterPro" id="IPR036259">
    <property type="entry name" value="MFS_trans_sf"/>
</dbReference>
<feature type="transmembrane region" description="Helical" evidence="8">
    <location>
        <begin position="366"/>
        <end position="383"/>
    </location>
</feature>
<keyword evidence="4" id="KW-1003">Cell membrane</keyword>
<evidence type="ECO:0000256" key="3">
    <source>
        <dbReference type="ARBA" id="ARBA00022448"/>
    </source>
</evidence>
<feature type="transmembrane region" description="Helical" evidence="8">
    <location>
        <begin position="164"/>
        <end position="186"/>
    </location>
</feature>
<evidence type="ECO:0000256" key="8">
    <source>
        <dbReference type="RuleBase" id="RU365088"/>
    </source>
</evidence>
<dbReference type="InterPro" id="IPR005829">
    <property type="entry name" value="Sugar_transporter_CS"/>
</dbReference>
<feature type="transmembrane region" description="Helical" evidence="8">
    <location>
        <begin position="249"/>
        <end position="271"/>
    </location>
</feature>
<dbReference type="PANTHER" id="PTHR42718:SF9">
    <property type="entry name" value="MAJOR FACILITATOR SUPERFAMILY MULTIDRUG TRANSPORTER MFSC"/>
    <property type="match status" value="1"/>
</dbReference>
<sequence length="393" mass="42105">MWETTVPKKDKYIGYLILLVVFWPLAVDIYLPAFPDIGIALSASAKQLKDTVTFFAVGFGVGQLLLGNLIDRYGRRPIALIGVAFYLLCSLAQMFISTIEALTLLRVFQGVAAAATATTVIAIAKDVYDDKAMPKMLSILNGVVCCVPALAPVLGALLTELLGYKATFAFMAGYALLGFFLLLFGLPETGRQQKQAANVSSYIAILSDRHFLFYASITMCSMAVIISYVSSSPIWLLDTLSLSMREFSFWFSVNAVVSITGGLFIATYLIGKLGTERTLVVGLCLIAASGIVMLNAQETAFDFMLPIFINAAGSSLVLGTSSSKALSRISHNTGAASALLGFIQMAGAGLLVSLIQNLALEIPTQLSAHMFMLIPALLMLTVIKRSVAQQSLS</sequence>
<dbReference type="Proteomes" id="UP000241771">
    <property type="component" value="Unassembled WGS sequence"/>
</dbReference>
<evidence type="ECO:0000256" key="2">
    <source>
        <dbReference type="ARBA" id="ARBA00006236"/>
    </source>
</evidence>
<comment type="caution">
    <text evidence="10">The sequence shown here is derived from an EMBL/GenBank/DDBJ whole genome shotgun (WGS) entry which is preliminary data.</text>
</comment>
<gene>
    <name evidence="10" type="ORF">C9I98_02210</name>
</gene>
<feature type="transmembrane region" description="Helical" evidence="8">
    <location>
        <begin position="278"/>
        <end position="297"/>
    </location>
</feature>
<feature type="transmembrane region" description="Helical" evidence="8">
    <location>
        <begin position="77"/>
        <end position="96"/>
    </location>
</feature>
<feature type="transmembrane region" description="Helical" evidence="8">
    <location>
        <begin position="102"/>
        <end position="124"/>
    </location>
</feature>
<feature type="transmembrane region" description="Helical" evidence="8">
    <location>
        <begin position="303"/>
        <end position="321"/>
    </location>
</feature>
<dbReference type="GO" id="GO:1990961">
    <property type="term" value="P:xenobiotic detoxification by transmembrane export across the plasma membrane"/>
    <property type="evidence" value="ECO:0007669"/>
    <property type="project" value="InterPro"/>
</dbReference>
<dbReference type="Gene3D" id="1.20.1720.10">
    <property type="entry name" value="Multidrug resistance protein D"/>
    <property type="match status" value="1"/>
</dbReference>
<evidence type="ECO:0000256" key="5">
    <source>
        <dbReference type="ARBA" id="ARBA00022692"/>
    </source>
</evidence>
<keyword evidence="5 8" id="KW-0812">Transmembrane</keyword>
<dbReference type="PROSITE" id="PS50850">
    <property type="entry name" value="MFS"/>
    <property type="match status" value="1"/>
</dbReference>
<feature type="transmembrane region" description="Helical" evidence="8">
    <location>
        <begin position="136"/>
        <end position="158"/>
    </location>
</feature>
<name>A0A2T3P0R8_9GAMM</name>
<reference evidence="10 11" key="1">
    <citation type="submission" date="2018-01" db="EMBL/GenBank/DDBJ databases">
        <title>Whole genome sequencing of Histamine producing bacteria.</title>
        <authorList>
            <person name="Butler K."/>
        </authorList>
    </citation>
    <scope>NUCLEOTIDE SEQUENCE [LARGE SCALE GENOMIC DNA]</scope>
    <source>
        <strain evidence="10 11">DSM 100436</strain>
    </source>
</reference>
<feature type="transmembrane region" description="Helical" evidence="8">
    <location>
        <begin position="51"/>
        <end position="70"/>
    </location>
</feature>
<keyword evidence="8" id="KW-0997">Cell inner membrane</keyword>
<dbReference type="SUPFAM" id="SSF103473">
    <property type="entry name" value="MFS general substrate transporter"/>
    <property type="match status" value="1"/>
</dbReference>
<dbReference type="EMBL" id="PYMA01000001">
    <property type="protein sequence ID" value="PSW22100.1"/>
    <property type="molecule type" value="Genomic_DNA"/>
</dbReference>
<dbReference type="AlphaFoldDB" id="A0A2T3P0R8"/>
<dbReference type="InterPro" id="IPR004812">
    <property type="entry name" value="Efflux_drug-R_Bcr/CmlA"/>
</dbReference>
<comment type="similarity">
    <text evidence="2 8">Belongs to the major facilitator superfamily. Bcr/CmlA family.</text>
</comment>
<keyword evidence="11" id="KW-1185">Reference proteome</keyword>
<dbReference type="CDD" id="cd17320">
    <property type="entry name" value="MFS_MdfA_MDR_like"/>
    <property type="match status" value="1"/>
</dbReference>